<dbReference type="NCBIfam" id="TIGR01730">
    <property type="entry name" value="RND_mfp"/>
    <property type="match status" value="1"/>
</dbReference>
<proteinExistence type="inferred from homology"/>
<accession>A0A4Z0R6M2</accession>
<dbReference type="OrthoDB" id="9813047at2"/>
<dbReference type="InterPro" id="IPR058627">
    <property type="entry name" value="MdtA-like_C"/>
</dbReference>
<dbReference type="Gene3D" id="2.40.50.100">
    <property type="match status" value="1"/>
</dbReference>
<dbReference type="AlphaFoldDB" id="A0A4Z0R6M2"/>
<gene>
    <name evidence="6" type="ORF">E4K67_15805</name>
</gene>
<dbReference type="GO" id="GO:0015562">
    <property type="term" value="F:efflux transmembrane transporter activity"/>
    <property type="evidence" value="ECO:0007669"/>
    <property type="project" value="TreeGrafter"/>
</dbReference>
<comment type="similarity">
    <text evidence="1">Belongs to the membrane fusion protein (MFP) (TC 8.A.1) family.</text>
</comment>
<sequence length="409" mass="44182">MRVKSILVILLCLITILTMTACKQSNSQVEGIKEVAAIEVKQENEIEISKFSGTLQVVEETTSSFEVPGRTKNINVTEGTKVNVGDVLAELDDESYQLQVNMADSNLKKAAAALDLISKGAREQEILISKSKLDQVTAVYQKALTDCKRWEELYKSGGIALTQYESIETQLTIAEKDMISAQQVYSLTTEGARKEDRDQVSAAYASAVASKDQATLALSKTQLKSTISGTVIAKYITASQLINVGTPVFKIGNIESLKVVLAVPDSEISNWQIGDKVTATLYGNSKEGTVTKISPSINEGTATIGVEVKIANEQNDWLPGQVITCSHAIDGKAAIYIPVASVIKNGNENPHIFIADNDIAVKKFVTLGKIQNDKLEIASGLKPGDQVVIKGAERLFDKDKIKIVGGVKF</sequence>
<dbReference type="PANTHER" id="PTHR30469:SF20">
    <property type="entry name" value="EFFLUX RND TRANSPORTER PERIPLASMIC ADAPTOR SUBUNIT"/>
    <property type="match status" value="1"/>
</dbReference>
<evidence type="ECO:0000259" key="5">
    <source>
        <dbReference type="Pfam" id="PF25967"/>
    </source>
</evidence>
<dbReference type="GO" id="GO:1990281">
    <property type="term" value="C:efflux pump complex"/>
    <property type="evidence" value="ECO:0007669"/>
    <property type="project" value="TreeGrafter"/>
</dbReference>
<dbReference type="Gene3D" id="2.40.420.20">
    <property type="match status" value="1"/>
</dbReference>
<evidence type="ECO:0000259" key="3">
    <source>
        <dbReference type="Pfam" id="PF25881"/>
    </source>
</evidence>
<dbReference type="RefSeq" id="WP_135548350.1">
    <property type="nucleotide sequence ID" value="NZ_SPQQ01000005.1"/>
</dbReference>
<dbReference type="SUPFAM" id="SSF111369">
    <property type="entry name" value="HlyD-like secretion proteins"/>
    <property type="match status" value="2"/>
</dbReference>
<organism evidence="6 7">
    <name type="scientific">Desulfosporosinus fructosivorans</name>
    <dbReference type="NCBI Taxonomy" id="2018669"/>
    <lineage>
        <taxon>Bacteria</taxon>
        <taxon>Bacillati</taxon>
        <taxon>Bacillota</taxon>
        <taxon>Clostridia</taxon>
        <taxon>Eubacteriales</taxon>
        <taxon>Desulfitobacteriaceae</taxon>
        <taxon>Desulfosporosinus</taxon>
    </lineage>
</organism>
<name>A0A4Z0R6M2_9FIRM</name>
<feature type="domain" description="Multidrug resistance protein MdtA-like C-terminal permuted SH3" evidence="5">
    <location>
        <begin position="334"/>
        <end position="394"/>
    </location>
</feature>
<evidence type="ECO:0000313" key="7">
    <source>
        <dbReference type="Proteomes" id="UP000298460"/>
    </source>
</evidence>
<dbReference type="Pfam" id="PF25967">
    <property type="entry name" value="RND-MFP_C"/>
    <property type="match status" value="1"/>
</dbReference>
<keyword evidence="2" id="KW-0732">Signal</keyword>
<evidence type="ECO:0000256" key="2">
    <source>
        <dbReference type="SAM" id="SignalP"/>
    </source>
</evidence>
<evidence type="ECO:0000313" key="6">
    <source>
        <dbReference type="EMBL" id="TGE37306.1"/>
    </source>
</evidence>
<comment type="caution">
    <text evidence="6">The sequence shown here is derived from an EMBL/GenBank/DDBJ whole genome shotgun (WGS) entry which is preliminary data.</text>
</comment>
<feature type="domain" description="CusB-like beta-barrel" evidence="4">
    <location>
        <begin position="259"/>
        <end position="325"/>
    </location>
</feature>
<feature type="chain" id="PRO_5039013357" evidence="2">
    <location>
        <begin position="21"/>
        <end position="409"/>
    </location>
</feature>
<dbReference type="InterPro" id="IPR059052">
    <property type="entry name" value="HH_YbhG-like"/>
</dbReference>
<dbReference type="Pfam" id="PF25881">
    <property type="entry name" value="HH_YBHG"/>
    <property type="match status" value="1"/>
</dbReference>
<dbReference type="Pfam" id="PF25954">
    <property type="entry name" value="Beta-barrel_RND_2"/>
    <property type="match status" value="1"/>
</dbReference>
<keyword evidence="7" id="KW-1185">Reference proteome</keyword>
<evidence type="ECO:0000256" key="1">
    <source>
        <dbReference type="ARBA" id="ARBA00009477"/>
    </source>
</evidence>
<protein>
    <submittedName>
        <fullName evidence="6">Efflux RND transporter periplasmic adaptor subunit</fullName>
    </submittedName>
</protein>
<dbReference type="PANTHER" id="PTHR30469">
    <property type="entry name" value="MULTIDRUG RESISTANCE PROTEIN MDTA"/>
    <property type="match status" value="1"/>
</dbReference>
<evidence type="ECO:0000259" key="4">
    <source>
        <dbReference type="Pfam" id="PF25954"/>
    </source>
</evidence>
<feature type="signal peptide" evidence="2">
    <location>
        <begin position="1"/>
        <end position="20"/>
    </location>
</feature>
<dbReference type="InterPro" id="IPR006143">
    <property type="entry name" value="RND_pump_MFP"/>
</dbReference>
<dbReference type="Gene3D" id="1.10.287.470">
    <property type="entry name" value="Helix hairpin bin"/>
    <property type="match status" value="1"/>
</dbReference>
<dbReference type="Proteomes" id="UP000298460">
    <property type="component" value="Unassembled WGS sequence"/>
</dbReference>
<dbReference type="Gene3D" id="2.40.30.170">
    <property type="match status" value="1"/>
</dbReference>
<dbReference type="EMBL" id="SPQQ01000005">
    <property type="protein sequence ID" value="TGE37306.1"/>
    <property type="molecule type" value="Genomic_DNA"/>
</dbReference>
<dbReference type="InterPro" id="IPR058792">
    <property type="entry name" value="Beta-barrel_RND_2"/>
</dbReference>
<dbReference type="PROSITE" id="PS51257">
    <property type="entry name" value="PROKAR_LIPOPROTEIN"/>
    <property type="match status" value="1"/>
</dbReference>
<reference evidence="6 7" key="1">
    <citation type="submission" date="2019-03" db="EMBL/GenBank/DDBJ databases">
        <title>Draft Genome Sequence of Desulfosporosinus fructosivorans Strain 63.6F, Isolated from Marine Sediment in the Baltic Sea.</title>
        <authorList>
            <person name="Hausmann B."/>
            <person name="Vandieken V."/>
            <person name="Pjevac P."/>
            <person name="Schreck K."/>
            <person name="Herbold C.W."/>
            <person name="Loy A."/>
        </authorList>
    </citation>
    <scope>NUCLEOTIDE SEQUENCE [LARGE SCALE GENOMIC DNA]</scope>
    <source>
        <strain evidence="6 7">63.6F</strain>
    </source>
</reference>
<feature type="domain" description="YbhG-like alpha-helical hairpin" evidence="3">
    <location>
        <begin position="91"/>
        <end position="223"/>
    </location>
</feature>